<dbReference type="SUPFAM" id="SSF52172">
    <property type="entry name" value="CheY-like"/>
    <property type="match status" value="1"/>
</dbReference>
<dbReference type="SMART" id="SM00448">
    <property type="entry name" value="REC"/>
    <property type="match status" value="1"/>
</dbReference>
<dbReference type="SUPFAM" id="SSF55874">
    <property type="entry name" value="ATPase domain of HSP90 chaperone/DNA topoisomerase II/histidine kinase"/>
    <property type="match status" value="1"/>
</dbReference>
<evidence type="ECO:0000256" key="3">
    <source>
        <dbReference type="ARBA" id="ARBA00022553"/>
    </source>
</evidence>
<dbReference type="AlphaFoldDB" id="D0LGZ8"/>
<dbReference type="PANTHER" id="PTHR43547">
    <property type="entry name" value="TWO-COMPONENT HISTIDINE KINASE"/>
    <property type="match status" value="1"/>
</dbReference>
<dbReference type="InterPro" id="IPR036890">
    <property type="entry name" value="HATPase_C_sf"/>
</dbReference>
<dbReference type="Pfam" id="PF02518">
    <property type="entry name" value="HATPase_c"/>
    <property type="match status" value="1"/>
</dbReference>
<accession>D0LGZ8</accession>
<dbReference type="Pfam" id="PF00512">
    <property type="entry name" value="HisKA"/>
    <property type="match status" value="1"/>
</dbReference>
<dbReference type="KEGG" id="hoh:Hoch_2175"/>
<feature type="domain" description="Response regulatory" evidence="7">
    <location>
        <begin position="22"/>
        <end position="138"/>
    </location>
</feature>
<dbReference type="Gene3D" id="3.30.565.10">
    <property type="entry name" value="Histidine kinase-like ATPase, C-terminal domain"/>
    <property type="match status" value="1"/>
</dbReference>
<feature type="modified residue" description="4-aspartylphosphate" evidence="4">
    <location>
        <position position="71"/>
    </location>
</feature>
<evidence type="ECO:0000313" key="8">
    <source>
        <dbReference type="EMBL" id="ACY14720.1"/>
    </source>
</evidence>
<dbReference type="OrthoDB" id="9787818at2"/>
<gene>
    <name evidence="8" type="ordered locus">Hoch_2175</name>
</gene>
<feature type="coiled-coil region" evidence="5">
    <location>
        <begin position="140"/>
        <end position="167"/>
    </location>
</feature>
<dbReference type="RefSeq" id="WP_012827328.1">
    <property type="nucleotide sequence ID" value="NC_013440.1"/>
</dbReference>
<dbReference type="InterPro" id="IPR001789">
    <property type="entry name" value="Sig_transdc_resp-reg_receiver"/>
</dbReference>
<dbReference type="CDD" id="cd19920">
    <property type="entry name" value="REC_PA4781-like"/>
    <property type="match status" value="1"/>
</dbReference>
<dbReference type="SUPFAM" id="SSF47384">
    <property type="entry name" value="Homodimeric domain of signal transducing histidine kinase"/>
    <property type="match status" value="1"/>
</dbReference>
<protein>
    <recommendedName>
        <fullName evidence="2">histidine kinase</fullName>
        <ecNumber evidence="2">2.7.13.3</ecNumber>
    </recommendedName>
</protein>
<dbReference type="CDD" id="cd00082">
    <property type="entry name" value="HisKA"/>
    <property type="match status" value="1"/>
</dbReference>
<evidence type="ECO:0000313" key="9">
    <source>
        <dbReference type="Proteomes" id="UP000001880"/>
    </source>
</evidence>
<organism evidence="8 9">
    <name type="scientific">Haliangium ochraceum (strain DSM 14365 / JCM 11303 / SMP-2)</name>
    <dbReference type="NCBI Taxonomy" id="502025"/>
    <lineage>
        <taxon>Bacteria</taxon>
        <taxon>Pseudomonadati</taxon>
        <taxon>Myxococcota</taxon>
        <taxon>Polyangia</taxon>
        <taxon>Haliangiales</taxon>
        <taxon>Kofleriaceae</taxon>
        <taxon>Haliangium</taxon>
    </lineage>
</organism>
<dbReference type="SMART" id="SM00388">
    <property type="entry name" value="HisKA"/>
    <property type="match status" value="1"/>
</dbReference>
<dbReference type="Proteomes" id="UP000001880">
    <property type="component" value="Chromosome"/>
</dbReference>
<evidence type="ECO:0000256" key="5">
    <source>
        <dbReference type="SAM" id="Coils"/>
    </source>
</evidence>
<dbReference type="EC" id="2.7.13.3" evidence="2"/>
<dbReference type="SMART" id="SM00387">
    <property type="entry name" value="HATPase_c"/>
    <property type="match status" value="1"/>
</dbReference>
<dbReference type="PRINTS" id="PR00344">
    <property type="entry name" value="BCTRLSENSOR"/>
</dbReference>
<dbReference type="PROSITE" id="PS50110">
    <property type="entry name" value="RESPONSE_REGULATORY"/>
    <property type="match status" value="1"/>
</dbReference>
<dbReference type="InterPro" id="IPR036097">
    <property type="entry name" value="HisK_dim/P_sf"/>
</dbReference>
<feature type="domain" description="Histidine kinase" evidence="6">
    <location>
        <begin position="174"/>
        <end position="392"/>
    </location>
</feature>
<evidence type="ECO:0000256" key="4">
    <source>
        <dbReference type="PROSITE-ProRule" id="PRU00169"/>
    </source>
</evidence>
<evidence type="ECO:0000259" key="6">
    <source>
        <dbReference type="PROSITE" id="PS50109"/>
    </source>
</evidence>
<dbReference type="InterPro" id="IPR003594">
    <property type="entry name" value="HATPase_dom"/>
</dbReference>
<dbReference type="HOGENOM" id="CLU_000445_114_72_7"/>
<dbReference type="InterPro" id="IPR003661">
    <property type="entry name" value="HisK_dim/P_dom"/>
</dbReference>
<dbReference type="PANTHER" id="PTHR43547:SF2">
    <property type="entry name" value="HYBRID SIGNAL TRANSDUCTION HISTIDINE KINASE C"/>
    <property type="match status" value="1"/>
</dbReference>
<dbReference type="Pfam" id="PF00072">
    <property type="entry name" value="Response_reg"/>
    <property type="match status" value="1"/>
</dbReference>
<evidence type="ECO:0000256" key="2">
    <source>
        <dbReference type="ARBA" id="ARBA00012438"/>
    </source>
</evidence>
<dbReference type="eggNOG" id="COG0745">
    <property type="taxonomic scope" value="Bacteria"/>
</dbReference>
<proteinExistence type="predicted"/>
<dbReference type="InterPro" id="IPR004358">
    <property type="entry name" value="Sig_transdc_His_kin-like_C"/>
</dbReference>
<keyword evidence="9" id="KW-1185">Reference proteome</keyword>
<dbReference type="STRING" id="502025.Hoch_2175"/>
<comment type="catalytic activity">
    <reaction evidence="1">
        <text>ATP + protein L-histidine = ADP + protein N-phospho-L-histidine.</text>
        <dbReference type="EC" id="2.7.13.3"/>
    </reaction>
</comment>
<keyword evidence="8" id="KW-0418">Kinase</keyword>
<evidence type="ECO:0000259" key="7">
    <source>
        <dbReference type="PROSITE" id="PS50110"/>
    </source>
</evidence>
<evidence type="ECO:0000256" key="1">
    <source>
        <dbReference type="ARBA" id="ARBA00000085"/>
    </source>
</evidence>
<dbReference type="InterPro" id="IPR005467">
    <property type="entry name" value="His_kinase_dom"/>
</dbReference>
<dbReference type="GO" id="GO:0000155">
    <property type="term" value="F:phosphorelay sensor kinase activity"/>
    <property type="evidence" value="ECO:0007669"/>
    <property type="project" value="InterPro"/>
</dbReference>
<sequence>MKPAIETGAGDAEGSADRALGTVLIVDDNPENLGFLFEYLEECGFKVLVALDGEEALSYATHALPDMILLDVMMPGIDGFDTCARLKTMPEARDTPVIFMSALSDPQDKLRAFELGGVDYVTKPINKEEVLARINAHVSLRRLQTELEERNLLLEGKRRELEERNEELDAFSHMVAHDLRNALVRVVGFADLLLERVEDYYGSAGWDGQTRDDLQSIQDSALQMQEVIDSLLLLAGISRRRVSIDPLDMGTLVGRVVGQLKERIHERQATVRVVESWPAVRGYRPWVERVWHNYIENGIKYGGTPPELDVGAGEIVDGMVRFWVRDNGPGIPEEAREAVFRPFTRLHEDRAEGHGLGLSIVQRIVKALGGEVGAERLEGGGTEFYFTLPATSDDD</sequence>
<reference evidence="8 9" key="1">
    <citation type="journal article" date="2010" name="Stand. Genomic Sci.">
        <title>Complete genome sequence of Haliangium ochraceum type strain (SMP-2).</title>
        <authorList>
            <consortium name="US DOE Joint Genome Institute (JGI-PGF)"/>
            <person name="Ivanova N."/>
            <person name="Daum C."/>
            <person name="Lang E."/>
            <person name="Abt B."/>
            <person name="Kopitz M."/>
            <person name="Saunders E."/>
            <person name="Lapidus A."/>
            <person name="Lucas S."/>
            <person name="Glavina Del Rio T."/>
            <person name="Nolan M."/>
            <person name="Tice H."/>
            <person name="Copeland A."/>
            <person name="Cheng J.F."/>
            <person name="Chen F."/>
            <person name="Bruce D."/>
            <person name="Goodwin L."/>
            <person name="Pitluck S."/>
            <person name="Mavromatis K."/>
            <person name="Pati A."/>
            <person name="Mikhailova N."/>
            <person name="Chen A."/>
            <person name="Palaniappan K."/>
            <person name="Land M."/>
            <person name="Hauser L."/>
            <person name="Chang Y.J."/>
            <person name="Jeffries C.D."/>
            <person name="Detter J.C."/>
            <person name="Brettin T."/>
            <person name="Rohde M."/>
            <person name="Goker M."/>
            <person name="Bristow J."/>
            <person name="Markowitz V."/>
            <person name="Eisen J.A."/>
            <person name="Hugenholtz P."/>
            <person name="Kyrpides N.C."/>
            <person name="Klenk H.P."/>
        </authorList>
    </citation>
    <scope>NUCLEOTIDE SEQUENCE [LARGE SCALE GENOMIC DNA]</scope>
    <source>
        <strain evidence="9">DSM 14365 / CIP 107738 / JCM 11303 / AJ 13395 / SMP-2</strain>
    </source>
</reference>
<keyword evidence="5" id="KW-0175">Coiled coil</keyword>
<dbReference type="PROSITE" id="PS50109">
    <property type="entry name" value="HIS_KIN"/>
    <property type="match status" value="1"/>
</dbReference>
<dbReference type="InterPro" id="IPR011006">
    <property type="entry name" value="CheY-like_superfamily"/>
</dbReference>
<keyword evidence="8" id="KW-0808">Transferase</keyword>
<keyword evidence="3 4" id="KW-0597">Phosphoprotein</keyword>
<dbReference type="EMBL" id="CP001804">
    <property type="protein sequence ID" value="ACY14720.1"/>
    <property type="molecule type" value="Genomic_DNA"/>
</dbReference>
<dbReference type="Gene3D" id="1.10.287.130">
    <property type="match status" value="1"/>
</dbReference>
<dbReference type="eggNOG" id="COG4251">
    <property type="taxonomic scope" value="Bacteria"/>
</dbReference>
<dbReference type="Gene3D" id="3.40.50.2300">
    <property type="match status" value="1"/>
</dbReference>
<name>D0LGZ8_HALO1</name>